<accession>A0A6J4TXH5</accession>
<name>A0A6J4TXH5_9ACTN</name>
<proteinExistence type="predicted"/>
<organism evidence="2">
    <name type="scientific">uncultured Thermoleophilia bacterium</name>
    <dbReference type="NCBI Taxonomy" id="1497501"/>
    <lineage>
        <taxon>Bacteria</taxon>
        <taxon>Bacillati</taxon>
        <taxon>Actinomycetota</taxon>
        <taxon>Thermoleophilia</taxon>
        <taxon>environmental samples</taxon>
    </lineage>
</organism>
<gene>
    <name evidence="2" type="ORF">AVDCRST_MAG79-1268</name>
</gene>
<protein>
    <submittedName>
        <fullName evidence="2">Uncharacterized protein</fullName>
    </submittedName>
</protein>
<dbReference type="AlphaFoldDB" id="A0A6J4TXH5"/>
<dbReference type="EMBL" id="CADCWC010000203">
    <property type="protein sequence ID" value="CAA9534933.1"/>
    <property type="molecule type" value="Genomic_DNA"/>
</dbReference>
<evidence type="ECO:0000256" key="1">
    <source>
        <dbReference type="SAM" id="MobiDB-lite"/>
    </source>
</evidence>
<sequence length="371" mass="41796">MSAAIGFSDVIGRRVRVGDWQDQTVSTYRRIHAALDGGAWDEAAELAEYFVDEAKVCWVLYRQWIRDIAGYLATNGVSEDDLAAIEEQIAEASRLPDGSPFDSDAHWARFTSLVEDVVHAARAGDATTARRSMDEAKEVWRQTHDRDVDHTYGLMAAVKTRLGEDHIRPMYDVVLLPLFAWRYEKFDIDKHPWDEALETLLYVAIEAMRGHLVGPERTGDMELVETDDRYILRFDPCGSGQRTVRGDWVEGTPPRMEPPYGWPVSEEPQDWNHGTPGVCLYCAHCIVLMELMPMDRFGYPVRVVDPPVYPDTDPDPGRRQRCQWQIFKDPTAVPAELYERAGRTKPAVFGSEAHGAEPLPDAGSFGMPGVG</sequence>
<reference evidence="2" key="1">
    <citation type="submission" date="2020-02" db="EMBL/GenBank/DDBJ databases">
        <authorList>
            <person name="Meier V. D."/>
        </authorList>
    </citation>
    <scope>NUCLEOTIDE SEQUENCE</scope>
    <source>
        <strain evidence="2">AVDCRST_MAG79</strain>
    </source>
</reference>
<feature type="region of interest" description="Disordered" evidence="1">
    <location>
        <begin position="348"/>
        <end position="371"/>
    </location>
</feature>
<evidence type="ECO:0000313" key="2">
    <source>
        <dbReference type="EMBL" id="CAA9534933.1"/>
    </source>
</evidence>